<proteinExistence type="predicted"/>
<dbReference type="Pfam" id="PF01642">
    <property type="entry name" value="MM_CoA_mutase"/>
    <property type="match status" value="1"/>
</dbReference>
<reference evidence="2 3" key="1">
    <citation type="submission" date="2017-01" db="EMBL/GenBank/DDBJ databases">
        <authorList>
            <person name="Varghese N."/>
            <person name="Submissions S."/>
        </authorList>
    </citation>
    <scope>NUCLEOTIDE SEQUENCE [LARGE SCALE GENOMIC DNA]</scope>
    <source>
        <strain evidence="2 3">DSM 2061</strain>
    </source>
</reference>
<name>A0ABY1KNI4_9FLAO</name>
<dbReference type="RefSeq" id="WP_076453655.1">
    <property type="nucleotide sequence ID" value="NZ_FTOB01000001.1"/>
</dbReference>
<comment type="caution">
    <text evidence="2">The sequence shown here is derived from an EMBL/GenBank/DDBJ whole genome shotgun (WGS) entry which is preliminary data.</text>
</comment>
<organism evidence="2 3">
    <name type="scientific">Zobellia uliginosa</name>
    <dbReference type="NCBI Taxonomy" id="143224"/>
    <lineage>
        <taxon>Bacteria</taxon>
        <taxon>Pseudomonadati</taxon>
        <taxon>Bacteroidota</taxon>
        <taxon>Flavobacteriia</taxon>
        <taxon>Flavobacteriales</taxon>
        <taxon>Flavobacteriaceae</taxon>
        <taxon>Zobellia</taxon>
    </lineage>
</organism>
<dbReference type="CDD" id="cd03677">
    <property type="entry name" value="MM_CoA_mutase_beta"/>
    <property type="match status" value="1"/>
</dbReference>
<dbReference type="InterPro" id="IPR016176">
    <property type="entry name" value="Cbl-dep_enz_cat"/>
</dbReference>
<dbReference type="EMBL" id="FTOB01000001">
    <property type="protein sequence ID" value="SIS42581.1"/>
    <property type="molecule type" value="Genomic_DNA"/>
</dbReference>
<dbReference type="Gene3D" id="3.20.20.240">
    <property type="entry name" value="Methylmalonyl-CoA mutase"/>
    <property type="match status" value="1"/>
</dbReference>
<evidence type="ECO:0000313" key="2">
    <source>
        <dbReference type="EMBL" id="SIS42581.1"/>
    </source>
</evidence>
<evidence type="ECO:0000313" key="3">
    <source>
        <dbReference type="Proteomes" id="UP000185728"/>
    </source>
</evidence>
<protein>
    <submittedName>
        <fullName evidence="2">Heterodimeric methylmalonyl-CoA mutase small subunit</fullName>
    </submittedName>
</protein>
<accession>A0ABY1KNI4</accession>
<evidence type="ECO:0000259" key="1">
    <source>
        <dbReference type="Pfam" id="PF01642"/>
    </source>
</evidence>
<keyword evidence="3" id="KW-1185">Reference proteome</keyword>
<gene>
    <name evidence="2" type="ORF">SAMN05421766_101864</name>
</gene>
<dbReference type="SUPFAM" id="SSF51703">
    <property type="entry name" value="Cobalamin (vitamin B12)-dependent enzymes"/>
    <property type="match status" value="1"/>
</dbReference>
<dbReference type="PANTHER" id="PTHR48101:SF1">
    <property type="entry name" value="METHYLMALONYL-COA MUTASE, LARGE SUBUNIT"/>
    <property type="match status" value="1"/>
</dbReference>
<feature type="domain" description="Methylmalonyl-CoA mutase alpha/beta chain catalytic" evidence="1">
    <location>
        <begin position="149"/>
        <end position="444"/>
    </location>
</feature>
<sequence length="461" mass="52722">MKEELFTDFQEVSAKAWKQKIQYDLKGADYNEKLVWESPEGIKVKPFYHADDRTTELLPVPTPPKAWNIVQHINVDTATSANARALHALKNGADSIRFSITSAPADLKTLYQNITLEHTEVTLDFHDLPPDAVSYLGTLQSDPLALNLDPIGKLARSGNWYRRMKDDFELLDTLLLSPKAHPQKNTISVDASLYQNAGATMVQQLAYALAHANEYLNRYPKLTSLNLKVAVGGNYFFEIAKIRALRKLFNLLAPEYNNNLNCHIEASPSQRNKTLYDYNMNMIRTTTEAMSAILGGADAVSSLNYDFIYHDNNEFAERMARNQLLILKTESYFNSLEKVADGSYYIESLTDQLAEKALFLFKNIEAGGGFLKQLKQHTLQKKIKESAQKEQLRFDNKQEVLVGTNAYTNREDQMKSQLHRNPFMARRAQKTLIEPIIPKRLSEKLERERLEQEGWHERSNQ</sequence>
<dbReference type="InterPro" id="IPR006099">
    <property type="entry name" value="MeMalonylCoA_mutase_a/b_cat"/>
</dbReference>
<dbReference type="Proteomes" id="UP000185728">
    <property type="component" value="Unassembled WGS sequence"/>
</dbReference>
<dbReference type="PANTHER" id="PTHR48101">
    <property type="entry name" value="METHYLMALONYL-COA MUTASE, MITOCHONDRIAL-RELATED"/>
    <property type="match status" value="1"/>
</dbReference>